<keyword evidence="10" id="KW-1185">Reference proteome</keyword>
<dbReference type="InterPro" id="IPR039781">
    <property type="entry name" value="Rad21/Rec8-like"/>
</dbReference>
<dbReference type="InterPro" id="IPR023093">
    <property type="entry name" value="ScpA-like_C"/>
</dbReference>
<dbReference type="GO" id="GO:0003682">
    <property type="term" value="F:chromatin binding"/>
    <property type="evidence" value="ECO:0007669"/>
    <property type="project" value="TreeGrafter"/>
</dbReference>
<evidence type="ECO:0000313" key="10">
    <source>
        <dbReference type="Proteomes" id="UP000887013"/>
    </source>
</evidence>
<dbReference type="AlphaFoldDB" id="A0A8X6JRH1"/>
<evidence type="ECO:0000256" key="3">
    <source>
        <dbReference type="ARBA" id="ARBA00009870"/>
    </source>
</evidence>
<evidence type="ECO:0000256" key="5">
    <source>
        <dbReference type="ARBA" id="ARBA00023242"/>
    </source>
</evidence>
<feature type="region of interest" description="Disordered" evidence="6">
    <location>
        <begin position="535"/>
        <end position="565"/>
    </location>
</feature>
<sequence length="957" mass="105558">MFYAHFVLAKKGPLARIWLAAHWDKKLTKAHVFETNIESSVEGILQPKVKMALRTSGHLLLGIVRIYSRKAKYLLADCNEAFIKIKIAFRPGVVDLPEGNREAAVAAITLPEVFHDFDTALPDITIDMDAQVSLNQSRAEDITLKEDYGNLSLMADDGFDDMGFEEPEAARDATSMEDGFDDASLLLCEDPTQERQDENAPGVSNASIGSKPKLSLDAPLKDDGFGGTVGEGLLDGETGGLFEPAGLFDDAPLGPVDLDTATTESTAAENVEQPLEKPTEQHTEDDSDDDMYDMAPGSMGAPSPPSSPESPGPPLNTEGNVPESEARVSDLEPREENPIDSLPRGPDPASDPIQDMPPPPPPEEMPPPPVPHIPALDHTTLINNDAESFALAPLDATIVHGAERTVKAKRKRKLVVDEVKSISGEEMKAQLSDTTDIVATLDLAPPTKRLMHWKETGGVEKLFSLPGHRILSKTLTRAYLRHLTTRSVENEVYGNDDDQDELDTEIEKGRDEDVSIGSNKRRRLMDSELPHDLSHLDSFHLDSTRPSYPNEANISRPSFPNEPSLPHASLDVPSFLPPQHHLFPPMCDQQMMNQQVMQHGHMVLQPDLHQLPHIPQMMDSMGNQGPSLQSITPSIHTDGLSDSVHHSVIEPVSQHLHPNTMAPEHLQQQQQLSMDKQLPHPALNDQLNQQMLQNQLQPQNAAPPAAEKQAEEPALQNGIDPPATDAVSQHLHPNAMAPEHLQQQQQQLSMDKQLPHPGLNDQLNQQMLQNQLQPPNAAAPPAEKQIEEPALQNGIDPPTTDAQTASNLLFDSLIGDMPPQQQNTSSINEPTDLNMSQDKQNEFMGSDDEDDYGAPASVGPILPEEQMADETYEQFEERILTKRTTHLLHVIHNALDNDRSISFAELVRNNKRKQVAQKFYTFLVLKKQQAVELEQNPSYGDLIITRGPKYNAVYNGN</sequence>
<dbReference type="OrthoDB" id="10071381at2759"/>
<feature type="compositionally biased region" description="Acidic residues" evidence="6">
    <location>
        <begin position="494"/>
        <end position="504"/>
    </location>
</feature>
<feature type="compositionally biased region" description="Polar residues" evidence="6">
    <location>
        <begin position="819"/>
        <end position="838"/>
    </location>
</feature>
<feature type="region of interest" description="Disordered" evidence="6">
    <location>
        <begin position="739"/>
        <end position="761"/>
    </location>
</feature>
<feature type="compositionally biased region" description="Polar residues" evidence="6">
    <location>
        <begin position="621"/>
        <end position="635"/>
    </location>
</feature>
<evidence type="ECO:0000259" key="8">
    <source>
        <dbReference type="Pfam" id="PF04825"/>
    </source>
</evidence>
<proteinExistence type="inferred from homology"/>
<comment type="caution">
    <text evidence="9">The sequence shown here is derived from an EMBL/GenBank/DDBJ whole genome shotgun (WGS) entry which is preliminary data.</text>
</comment>
<dbReference type="SUPFAM" id="SSF46785">
    <property type="entry name" value="Winged helix' DNA-binding domain"/>
    <property type="match status" value="1"/>
</dbReference>
<feature type="compositionally biased region" description="Pro residues" evidence="6">
    <location>
        <begin position="355"/>
        <end position="372"/>
    </location>
</feature>
<evidence type="ECO:0000256" key="2">
    <source>
        <dbReference type="ARBA" id="ARBA00004286"/>
    </source>
</evidence>
<keyword evidence="4" id="KW-0158">Chromosome</keyword>
<organism evidence="9 10">
    <name type="scientific">Nephila pilipes</name>
    <name type="common">Giant wood spider</name>
    <name type="synonym">Nephila maculata</name>
    <dbReference type="NCBI Taxonomy" id="299642"/>
    <lineage>
        <taxon>Eukaryota</taxon>
        <taxon>Metazoa</taxon>
        <taxon>Ecdysozoa</taxon>
        <taxon>Arthropoda</taxon>
        <taxon>Chelicerata</taxon>
        <taxon>Arachnida</taxon>
        <taxon>Araneae</taxon>
        <taxon>Araneomorphae</taxon>
        <taxon>Entelegynae</taxon>
        <taxon>Araneoidea</taxon>
        <taxon>Nephilidae</taxon>
        <taxon>Nephila</taxon>
    </lineage>
</organism>
<accession>A0A8X6JRH1</accession>
<feature type="domain" description="Rad21/Rec8-like protein N-terminal" evidence="8">
    <location>
        <begin position="1"/>
        <end position="102"/>
    </location>
</feature>
<feature type="region of interest" description="Disordered" evidence="6">
    <location>
        <begin position="813"/>
        <end position="862"/>
    </location>
</feature>
<dbReference type="GO" id="GO:1990414">
    <property type="term" value="P:replication-born double-strand break repair via sister chromatid exchange"/>
    <property type="evidence" value="ECO:0007669"/>
    <property type="project" value="TreeGrafter"/>
</dbReference>
<comment type="subcellular location">
    <subcellularLocation>
        <location evidence="2">Chromosome</location>
    </subcellularLocation>
    <subcellularLocation>
        <location evidence="1">Nucleus</location>
    </subcellularLocation>
</comment>
<evidence type="ECO:0000259" key="7">
    <source>
        <dbReference type="Pfam" id="PF04824"/>
    </source>
</evidence>
<dbReference type="InterPro" id="IPR006909">
    <property type="entry name" value="Rad21/Rec8_C_eu"/>
</dbReference>
<feature type="compositionally biased region" description="Polar residues" evidence="6">
    <location>
        <begin position="544"/>
        <end position="558"/>
    </location>
</feature>
<feature type="compositionally biased region" description="Basic and acidic residues" evidence="6">
    <location>
        <begin position="274"/>
        <end position="284"/>
    </location>
</feature>
<dbReference type="GO" id="GO:0007062">
    <property type="term" value="P:sister chromatid cohesion"/>
    <property type="evidence" value="ECO:0007669"/>
    <property type="project" value="InterPro"/>
</dbReference>
<feature type="region of interest" description="Disordered" evidence="6">
    <location>
        <begin position="192"/>
        <end position="376"/>
    </location>
</feature>
<feature type="compositionally biased region" description="Low complexity" evidence="6">
    <location>
        <begin position="694"/>
        <end position="716"/>
    </location>
</feature>
<dbReference type="GO" id="GO:0008278">
    <property type="term" value="C:cohesin complex"/>
    <property type="evidence" value="ECO:0007669"/>
    <property type="project" value="InterPro"/>
</dbReference>
<gene>
    <name evidence="9" type="primary">rad21</name>
    <name evidence="9" type="ORF">NPIL_592991</name>
</gene>
<keyword evidence="5" id="KW-0539">Nucleus</keyword>
<feature type="compositionally biased region" description="Low complexity" evidence="6">
    <location>
        <begin position="231"/>
        <end position="243"/>
    </location>
</feature>
<dbReference type="PANTHER" id="PTHR12585">
    <property type="entry name" value="SCC1 / RAD21 FAMILY MEMBER"/>
    <property type="match status" value="1"/>
</dbReference>
<protein>
    <submittedName>
        <fullName evidence="9">Double-strand-break repair protein rad21 homolog</fullName>
    </submittedName>
</protein>
<feature type="domain" description="Rad21/Rec8-like protein C-terminal eukaryotic" evidence="7">
    <location>
        <begin position="898"/>
        <end position="949"/>
    </location>
</feature>
<feature type="compositionally biased region" description="Pro residues" evidence="6">
    <location>
        <begin position="302"/>
        <end position="314"/>
    </location>
</feature>
<name>A0A8X6JRH1_NEPPI</name>
<evidence type="ECO:0000256" key="1">
    <source>
        <dbReference type="ARBA" id="ARBA00004123"/>
    </source>
</evidence>
<dbReference type="Pfam" id="PF04824">
    <property type="entry name" value="Rad21_Rec8"/>
    <property type="match status" value="1"/>
</dbReference>
<evidence type="ECO:0000256" key="4">
    <source>
        <dbReference type="ARBA" id="ARBA00022454"/>
    </source>
</evidence>
<evidence type="ECO:0000256" key="6">
    <source>
        <dbReference type="SAM" id="MobiDB-lite"/>
    </source>
</evidence>
<feature type="region of interest" description="Disordered" evidence="6">
    <location>
        <begin position="491"/>
        <end position="519"/>
    </location>
</feature>
<feature type="compositionally biased region" description="Basic and acidic residues" evidence="6">
    <location>
        <begin position="324"/>
        <end position="337"/>
    </location>
</feature>
<dbReference type="CDD" id="cd21792">
    <property type="entry name" value="Rad21_Rec8_M_NXP1-like"/>
    <property type="match status" value="1"/>
</dbReference>
<dbReference type="Gene3D" id="1.10.10.580">
    <property type="entry name" value="Structural maintenance of chromosome 1. Chain E"/>
    <property type="match status" value="1"/>
</dbReference>
<feature type="region of interest" description="Disordered" evidence="6">
    <location>
        <begin position="694"/>
        <end position="727"/>
    </location>
</feature>
<evidence type="ECO:0000313" key="9">
    <source>
        <dbReference type="EMBL" id="GFS54505.1"/>
    </source>
</evidence>
<dbReference type="PANTHER" id="PTHR12585:SF69">
    <property type="entry name" value="FI11703P"/>
    <property type="match status" value="1"/>
</dbReference>
<dbReference type="InterPro" id="IPR049589">
    <property type="entry name" value="NXP1_M-like"/>
</dbReference>
<dbReference type="GO" id="GO:0005634">
    <property type="term" value="C:nucleus"/>
    <property type="evidence" value="ECO:0007669"/>
    <property type="project" value="UniProtKB-SubCell"/>
</dbReference>
<dbReference type="InterPro" id="IPR006910">
    <property type="entry name" value="Rad21_Rec8_N"/>
</dbReference>
<reference evidence="9" key="1">
    <citation type="submission" date="2020-08" db="EMBL/GenBank/DDBJ databases">
        <title>Multicomponent nature underlies the extraordinary mechanical properties of spider dragline silk.</title>
        <authorList>
            <person name="Kono N."/>
            <person name="Nakamura H."/>
            <person name="Mori M."/>
            <person name="Yoshida Y."/>
            <person name="Ohtoshi R."/>
            <person name="Malay A.D."/>
            <person name="Moran D.A.P."/>
            <person name="Tomita M."/>
            <person name="Numata K."/>
            <person name="Arakawa K."/>
        </authorList>
    </citation>
    <scope>NUCLEOTIDE SEQUENCE</scope>
</reference>
<dbReference type="Pfam" id="PF04825">
    <property type="entry name" value="Rad21_Rec8_N"/>
    <property type="match status" value="1"/>
</dbReference>
<dbReference type="EMBL" id="BMAW01092375">
    <property type="protein sequence ID" value="GFS54505.1"/>
    <property type="molecule type" value="Genomic_DNA"/>
</dbReference>
<comment type="similarity">
    <text evidence="3">Belongs to the rad21 family.</text>
</comment>
<dbReference type="Proteomes" id="UP000887013">
    <property type="component" value="Unassembled WGS sequence"/>
</dbReference>
<dbReference type="InterPro" id="IPR036390">
    <property type="entry name" value="WH_DNA-bd_sf"/>
</dbReference>
<feature type="region of interest" description="Disordered" evidence="6">
    <location>
        <begin position="615"/>
        <end position="641"/>
    </location>
</feature>